<comment type="similarity">
    <text evidence="1">Belongs to the LysR transcriptional regulatory family.</text>
</comment>
<accession>A0A423PP37</accession>
<keyword evidence="2" id="KW-0805">Transcription regulation</keyword>
<sequence>MQTESIRAFVTICEQGSFQAAARTLHLSQPAISKRLANLEERLGHPLFDRVGRGVALTEAGRAYLPHARELLAVLTDGQRALDNLGGRVAGPLRLALSHHVGLHRMPAVLRTYVRRYPDVEPQILFMDSETACRAVANGTRELAVITLPTSPHPVLTEHAIWDDPMRVFVGRDHALAQRTAVDVADLAAHAAILPPVDSYTYAIIESALAAHDVAVAPRMTSHYLETLRMLAGVGIGWTVLPASMAHPELVRLELPGLALHRRLGAVRHPQRSLSNAAARLLALLEDERGDAPFSSRE</sequence>
<evidence type="ECO:0000313" key="6">
    <source>
        <dbReference type="EMBL" id="ROO27384.1"/>
    </source>
</evidence>
<reference evidence="6 7" key="1">
    <citation type="submission" date="2013-10" db="EMBL/GenBank/DDBJ databases">
        <title>Salinisphaera orenii MK-B5 Genome Sequencing.</title>
        <authorList>
            <person name="Lai Q."/>
            <person name="Li C."/>
            <person name="Shao Z."/>
        </authorList>
    </citation>
    <scope>NUCLEOTIDE SEQUENCE [LARGE SCALE GENOMIC DNA]</scope>
    <source>
        <strain evidence="6 7">MK-B5</strain>
    </source>
</reference>
<dbReference type="InterPro" id="IPR005119">
    <property type="entry name" value="LysR_subst-bd"/>
</dbReference>
<dbReference type="EMBL" id="AYKH01000013">
    <property type="protein sequence ID" value="ROO27384.1"/>
    <property type="molecule type" value="Genomic_DNA"/>
</dbReference>
<keyword evidence="4" id="KW-0804">Transcription</keyword>
<dbReference type="Pfam" id="PF03466">
    <property type="entry name" value="LysR_substrate"/>
    <property type="match status" value="1"/>
</dbReference>
<dbReference type="Gene3D" id="3.40.190.290">
    <property type="match status" value="1"/>
</dbReference>
<dbReference type="PROSITE" id="PS50931">
    <property type="entry name" value="HTH_LYSR"/>
    <property type="match status" value="1"/>
</dbReference>
<keyword evidence="3" id="KW-0238">DNA-binding</keyword>
<dbReference type="GO" id="GO:0005829">
    <property type="term" value="C:cytosol"/>
    <property type="evidence" value="ECO:0007669"/>
    <property type="project" value="TreeGrafter"/>
</dbReference>
<dbReference type="PRINTS" id="PR00039">
    <property type="entry name" value="HTHLYSR"/>
</dbReference>
<evidence type="ECO:0000256" key="1">
    <source>
        <dbReference type="ARBA" id="ARBA00009437"/>
    </source>
</evidence>
<proteinExistence type="inferred from homology"/>
<evidence type="ECO:0000259" key="5">
    <source>
        <dbReference type="PROSITE" id="PS50931"/>
    </source>
</evidence>
<dbReference type="PANTHER" id="PTHR30419">
    <property type="entry name" value="HTH-TYPE TRANSCRIPTIONAL REGULATOR YBHD"/>
    <property type="match status" value="1"/>
</dbReference>
<dbReference type="InterPro" id="IPR050950">
    <property type="entry name" value="HTH-type_LysR_regulators"/>
</dbReference>
<dbReference type="CDD" id="cd05466">
    <property type="entry name" value="PBP2_LTTR_substrate"/>
    <property type="match status" value="1"/>
</dbReference>
<evidence type="ECO:0000313" key="7">
    <source>
        <dbReference type="Proteomes" id="UP000283993"/>
    </source>
</evidence>
<dbReference type="RefSeq" id="WP_123631052.1">
    <property type="nucleotide sequence ID" value="NZ_AYKH01000013.1"/>
</dbReference>
<dbReference type="InterPro" id="IPR036388">
    <property type="entry name" value="WH-like_DNA-bd_sf"/>
</dbReference>
<dbReference type="SUPFAM" id="SSF46785">
    <property type="entry name" value="Winged helix' DNA-binding domain"/>
    <property type="match status" value="1"/>
</dbReference>
<evidence type="ECO:0000256" key="3">
    <source>
        <dbReference type="ARBA" id="ARBA00023125"/>
    </source>
</evidence>
<dbReference type="SUPFAM" id="SSF53850">
    <property type="entry name" value="Periplasmic binding protein-like II"/>
    <property type="match status" value="1"/>
</dbReference>
<comment type="caution">
    <text evidence="6">The sequence shown here is derived from an EMBL/GenBank/DDBJ whole genome shotgun (WGS) entry which is preliminary data.</text>
</comment>
<dbReference type="InterPro" id="IPR000847">
    <property type="entry name" value="LysR_HTH_N"/>
</dbReference>
<dbReference type="PANTHER" id="PTHR30419:SF8">
    <property type="entry name" value="NITROGEN ASSIMILATION TRANSCRIPTIONAL ACTIVATOR-RELATED"/>
    <property type="match status" value="1"/>
</dbReference>
<dbReference type="AlphaFoldDB" id="A0A423PP37"/>
<organism evidence="6 7">
    <name type="scientific">Salinisphaera orenii MK-B5</name>
    <dbReference type="NCBI Taxonomy" id="856730"/>
    <lineage>
        <taxon>Bacteria</taxon>
        <taxon>Pseudomonadati</taxon>
        <taxon>Pseudomonadota</taxon>
        <taxon>Gammaproteobacteria</taxon>
        <taxon>Salinisphaerales</taxon>
        <taxon>Salinisphaeraceae</taxon>
        <taxon>Salinisphaera</taxon>
    </lineage>
</organism>
<dbReference type="InterPro" id="IPR036390">
    <property type="entry name" value="WH_DNA-bd_sf"/>
</dbReference>
<dbReference type="Proteomes" id="UP000283993">
    <property type="component" value="Unassembled WGS sequence"/>
</dbReference>
<gene>
    <name evidence="6" type="ORF">SAOR_08540</name>
</gene>
<feature type="domain" description="HTH lysR-type" evidence="5">
    <location>
        <begin position="1"/>
        <end position="58"/>
    </location>
</feature>
<dbReference type="Gene3D" id="1.10.10.10">
    <property type="entry name" value="Winged helix-like DNA-binding domain superfamily/Winged helix DNA-binding domain"/>
    <property type="match status" value="1"/>
</dbReference>
<protein>
    <submittedName>
        <fullName evidence="6">LysR family transcriptional regulator</fullName>
    </submittedName>
</protein>
<dbReference type="Pfam" id="PF00126">
    <property type="entry name" value="HTH_1"/>
    <property type="match status" value="1"/>
</dbReference>
<dbReference type="FunFam" id="1.10.10.10:FF:000001">
    <property type="entry name" value="LysR family transcriptional regulator"/>
    <property type="match status" value="1"/>
</dbReference>
<dbReference type="GO" id="GO:0003677">
    <property type="term" value="F:DNA binding"/>
    <property type="evidence" value="ECO:0007669"/>
    <property type="project" value="UniProtKB-KW"/>
</dbReference>
<name>A0A423PP37_9GAMM</name>
<evidence type="ECO:0000256" key="2">
    <source>
        <dbReference type="ARBA" id="ARBA00023015"/>
    </source>
</evidence>
<evidence type="ECO:0000256" key="4">
    <source>
        <dbReference type="ARBA" id="ARBA00023163"/>
    </source>
</evidence>
<dbReference type="GO" id="GO:0003700">
    <property type="term" value="F:DNA-binding transcription factor activity"/>
    <property type="evidence" value="ECO:0007669"/>
    <property type="project" value="InterPro"/>
</dbReference>
<keyword evidence="7" id="KW-1185">Reference proteome</keyword>